<dbReference type="RefSeq" id="WP_346029348.1">
    <property type="nucleotide sequence ID" value="NZ_BAAANV010000003.1"/>
</dbReference>
<dbReference type="EMBL" id="BAAANV010000003">
    <property type="protein sequence ID" value="GAA1530767.1"/>
    <property type="molecule type" value="Genomic_DNA"/>
</dbReference>
<keyword evidence="3" id="KW-1185">Reference proteome</keyword>
<proteinExistence type="predicted"/>
<evidence type="ECO:0000313" key="3">
    <source>
        <dbReference type="Proteomes" id="UP001501288"/>
    </source>
</evidence>
<evidence type="ECO:0000256" key="1">
    <source>
        <dbReference type="SAM" id="Phobius"/>
    </source>
</evidence>
<organism evidence="2 3">
    <name type="scientific">Dermacoccus barathri</name>
    <dbReference type="NCBI Taxonomy" id="322601"/>
    <lineage>
        <taxon>Bacteria</taxon>
        <taxon>Bacillati</taxon>
        <taxon>Actinomycetota</taxon>
        <taxon>Actinomycetes</taxon>
        <taxon>Micrococcales</taxon>
        <taxon>Dermacoccaceae</taxon>
        <taxon>Dermacoccus</taxon>
    </lineage>
</organism>
<sequence length="67" mass="7447">MAGARCDGNEKGFRVHHLGCVAISLGVFLWGLRNKEFSYPDRDFVSAWGHDDEGRRLAGEPARTASR</sequence>
<protein>
    <submittedName>
        <fullName evidence="2">Uncharacterized protein</fullName>
    </submittedName>
</protein>
<evidence type="ECO:0000313" key="2">
    <source>
        <dbReference type="EMBL" id="GAA1530767.1"/>
    </source>
</evidence>
<keyword evidence="1" id="KW-1133">Transmembrane helix</keyword>
<keyword evidence="1" id="KW-0472">Membrane</keyword>
<dbReference type="Proteomes" id="UP001501288">
    <property type="component" value="Unassembled WGS sequence"/>
</dbReference>
<feature type="transmembrane region" description="Helical" evidence="1">
    <location>
        <begin position="15"/>
        <end position="32"/>
    </location>
</feature>
<gene>
    <name evidence="2" type="ORF">GCM10009762_01440</name>
</gene>
<keyword evidence="1" id="KW-0812">Transmembrane</keyword>
<accession>A0ABN2AZU1</accession>
<comment type="caution">
    <text evidence="2">The sequence shown here is derived from an EMBL/GenBank/DDBJ whole genome shotgun (WGS) entry which is preliminary data.</text>
</comment>
<name>A0ABN2AZU1_9MICO</name>
<reference evidence="2 3" key="1">
    <citation type="journal article" date="2019" name="Int. J. Syst. Evol. Microbiol.">
        <title>The Global Catalogue of Microorganisms (GCM) 10K type strain sequencing project: providing services to taxonomists for standard genome sequencing and annotation.</title>
        <authorList>
            <consortium name="The Broad Institute Genomics Platform"/>
            <consortium name="The Broad Institute Genome Sequencing Center for Infectious Disease"/>
            <person name="Wu L."/>
            <person name="Ma J."/>
        </authorList>
    </citation>
    <scope>NUCLEOTIDE SEQUENCE [LARGE SCALE GENOMIC DNA]</scope>
    <source>
        <strain evidence="2 3">JCM 14588</strain>
    </source>
</reference>